<dbReference type="GO" id="GO:0006352">
    <property type="term" value="P:DNA-templated transcription initiation"/>
    <property type="evidence" value="ECO:0007669"/>
    <property type="project" value="InterPro"/>
</dbReference>
<reference evidence="9" key="1">
    <citation type="submission" date="2016-10" db="EMBL/GenBank/DDBJ databases">
        <authorList>
            <person name="Varghese N."/>
            <person name="Submissions S."/>
        </authorList>
    </citation>
    <scope>NUCLEOTIDE SEQUENCE [LARGE SCALE GENOMIC DNA]</scope>
    <source>
        <strain evidence="9">ATCC 25963</strain>
    </source>
</reference>
<evidence type="ECO:0000256" key="1">
    <source>
        <dbReference type="ARBA" id="ARBA00010641"/>
    </source>
</evidence>
<dbReference type="Pfam" id="PF04542">
    <property type="entry name" value="Sigma70_r2"/>
    <property type="match status" value="1"/>
</dbReference>
<dbReference type="SUPFAM" id="SSF88659">
    <property type="entry name" value="Sigma3 and sigma4 domains of RNA polymerase sigma factors"/>
    <property type="match status" value="1"/>
</dbReference>
<dbReference type="GO" id="GO:0003677">
    <property type="term" value="F:DNA binding"/>
    <property type="evidence" value="ECO:0007669"/>
    <property type="project" value="UniProtKB-KW"/>
</dbReference>
<dbReference type="Pfam" id="PF08281">
    <property type="entry name" value="Sigma70_r4_2"/>
    <property type="match status" value="1"/>
</dbReference>
<dbReference type="InterPro" id="IPR036388">
    <property type="entry name" value="WH-like_DNA-bd_sf"/>
</dbReference>
<dbReference type="InterPro" id="IPR013249">
    <property type="entry name" value="RNA_pol_sigma70_r4_t2"/>
</dbReference>
<dbReference type="OrthoDB" id="9784272at2"/>
<evidence type="ECO:0000256" key="4">
    <source>
        <dbReference type="ARBA" id="ARBA00023125"/>
    </source>
</evidence>
<evidence type="ECO:0000313" key="9">
    <source>
        <dbReference type="Proteomes" id="UP000199400"/>
    </source>
</evidence>
<comment type="similarity">
    <text evidence="1">Belongs to the sigma-70 factor family. ECF subfamily.</text>
</comment>
<dbReference type="Proteomes" id="UP000199400">
    <property type="component" value="Unassembled WGS sequence"/>
</dbReference>
<feature type="domain" description="RNA polymerase sigma factor 70 region 4 type 2" evidence="7">
    <location>
        <begin position="123"/>
        <end position="169"/>
    </location>
</feature>
<dbReference type="NCBIfam" id="TIGR02937">
    <property type="entry name" value="sigma70-ECF"/>
    <property type="match status" value="1"/>
</dbReference>
<protein>
    <submittedName>
        <fullName evidence="8">RNA polymerase, sigma subunit, ECF family</fullName>
    </submittedName>
</protein>
<evidence type="ECO:0000259" key="6">
    <source>
        <dbReference type="Pfam" id="PF04542"/>
    </source>
</evidence>
<keyword evidence="5" id="KW-0804">Transcription</keyword>
<evidence type="ECO:0000313" key="8">
    <source>
        <dbReference type="EMBL" id="SFD46437.1"/>
    </source>
</evidence>
<dbReference type="InterPro" id="IPR013324">
    <property type="entry name" value="RNA_pol_sigma_r3/r4-like"/>
</dbReference>
<evidence type="ECO:0000256" key="5">
    <source>
        <dbReference type="ARBA" id="ARBA00023163"/>
    </source>
</evidence>
<dbReference type="PANTHER" id="PTHR43133:SF8">
    <property type="entry name" value="RNA POLYMERASE SIGMA FACTOR HI_1459-RELATED"/>
    <property type="match status" value="1"/>
</dbReference>
<organism evidence="8 9">
    <name type="scientific">Nannocystis exedens</name>
    <dbReference type="NCBI Taxonomy" id="54"/>
    <lineage>
        <taxon>Bacteria</taxon>
        <taxon>Pseudomonadati</taxon>
        <taxon>Myxococcota</taxon>
        <taxon>Polyangia</taxon>
        <taxon>Nannocystales</taxon>
        <taxon>Nannocystaceae</taxon>
        <taxon>Nannocystis</taxon>
    </lineage>
</organism>
<evidence type="ECO:0000256" key="3">
    <source>
        <dbReference type="ARBA" id="ARBA00023082"/>
    </source>
</evidence>
<keyword evidence="2" id="KW-0805">Transcription regulation</keyword>
<dbReference type="STRING" id="54.SAMN02745121_00067"/>
<dbReference type="GO" id="GO:0016987">
    <property type="term" value="F:sigma factor activity"/>
    <property type="evidence" value="ECO:0007669"/>
    <property type="project" value="UniProtKB-KW"/>
</dbReference>
<dbReference type="InterPro" id="IPR013325">
    <property type="entry name" value="RNA_pol_sigma_r2"/>
</dbReference>
<dbReference type="InterPro" id="IPR014284">
    <property type="entry name" value="RNA_pol_sigma-70_dom"/>
</dbReference>
<dbReference type="InterPro" id="IPR007627">
    <property type="entry name" value="RNA_pol_sigma70_r2"/>
</dbReference>
<evidence type="ECO:0000256" key="2">
    <source>
        <dbReference type="ARBA" id="ARBA00023015"/>
    </source>
</evidence>
<keyword evidence="9" id="KW-1185">Reference proteome</keyword>
<dbReference type="Gene3D" id="1.10.10.10">
    <property type="entry name" value="Winged helix-like DNA-binding domain superfamily/Winged helix DNA-binding domain"/>
    <property type="match status" value="1"/>
</dbReference>
<dbReference type="RefSeq" id="WP_096333166.1">
    <property type="nucleotide sequence ID" value="NZ_FOMX01000002.1"/>
</dbReference>
<feature type="domain" description="RNA polymerase sigma-70 region 2" evidence="6">
    <location>
        <begin position="22"/>
        <end position="87"/>
    </location>
</feature>
<name>A0A1I1SIX2_9BACT</name>
<dbReference type="Gene3D" id="1.10.1740.10">
    <property type="match status" value="1"/>
</dbReference>
<sequence length="202" mass="22891">MQPDEELYVAWRGGDSKAGVQLFERHYPAIARFFRNKVDDDAGDLVQKTFLACLESKERIRGDSSFRTFLFAVAHNVLYKHLRGKVREGARLDFGLTSVHDLRPTPATLLARRREERLLLLGLRRIPLDHQVLLELYFWEKLGAREIADILGVPEGTIRTRLRRAKQLLEAAMTALEDGAAELRDSLGDLDAWAAAVRGQIG</sequence>
<dbReference type="SUPFAM" id="SSF88946">
    <property type="entry name" value="Sigma2 domain of RNA polymerase sigma factors"/>
    <property type="match status" value="1"/>
</dbReference>
<keyword evidence="4" id="KW-0238">DNA-binding</keyword>
<keyword evidence="3" id="KW-0731">Sigma factor</keyword>
<accession>A0A1I1SIX2</accession>
<gene>
    <name evidence="8" type="ORF">SAMN02745121_00067</name>
</gene>
<dbReference type="InterPro" id="IPR039425">
    <property type="entry name" value="RNA_pol_sigma-70-like"/>
</dbReference>
<dbReference type="CDD" id="cd06171">
    <property type="entry name" value="Sigma70_r4"/>
    <property type="match status" value="1"/>
</dbReference>
<dbReference type="PANTHER" id="PTHR43133">
    <property type="entry name" value="RNA POLYMERASE ECF-TYPE SIGMA FACTO"/>
    <property type="match status" value="1"/>
</dbReference>
<dbReference type="EMBL" id="FOMX01000002">
    <property type="protein sequence ID" value="SFD46437.1"/>
    <property type="molecule type" value="Genomic_DNA"/>
</dbReference>
<proteinExistence type="inferred from homology"/>
<dbReference type="AlphaFoldDB" id="A0A1I1SIX2"/>
<evidence type="ECO:0000259" key="7">
    <source>
        <dbReference type="Pfam" id="PF08281"/>
    </source>
</evidence>